<dbReference type="InterPro" id="IPR003488">
    <property type="entry name" value="DprA"/>
</dbReference>
<accession>A0ABS5TFF3</accession>
<evidence type="ECO:0000256" key="1">
    <source>
        <dbReference type="ARBA" id="ARBA00006525"/>
    </source>
</evidence>
<dbReference type="Gene3D" id="3.40.50.450">
    <property type="match status" value="1"/>
</dbReference>
<dbReference type="NCBIfam" id="TIGR00732">
    <property type="entry name" value="dprA"/>
    <property type="match status" value="1"/>
</dbReference>
<dbReference type="PANTHER" id="PTHR43022:SF1">
    <property type="entry name" value="PROTEIN SMF"/>
    <property type="match status" value="1"/>
</dbReference>
<reference evidence="3 4" key="1">
    <citation type="submission" date="2021-05" db="EMBL/GenBank/DDBJ databases">
        <title>Kineosporia and Streptomyces sp. nov. two new marine actinobacteria isolated from Coral.</title>
        <authorList>
            <person name="Buangrab K."/>
            <person name="Sutthacheep M."/>
            <person name="Yeemin T."/>
            <person name="Harunari E."/>
            <person name="Igarashi Y."/>
            <person name="Kanchanasin P."/>
            <person name="Tanasupawat S."/>
            <person name="Phongsopitanun W."/>
        </authorList>
    </citation>
    <scope>NUCLEOTIDE SEQUENCE [LARGE SCALE GENOMIC DNA]</scope>
    <source>
        <strain evidence="3 4">J2-2</strain>
    </source>
</reference>
<comment type="similarity">
    <text evidence="1">Belongs to the DprA/Smf family.</text>
</comment>
<keyword evidence="4" id="KW-1185">Reference proteome</keyword>
<dbReference type="SUPFAM" id="SSF102405">
    <property type="entry name" value="MCP/YpsA-like"/>
    <property type="match status" value="1"/>
</dbReference>
<dbReference type="EMBL" id="JAHBAY010000004">
    <property type="protein sequence ID" value="MBT0769815.1"/>
    <property type="molecule type" value="Genomic_DNA"/>
</dbReference>
<dbReference type="RefSeq" id="WP_214156098.1">
    <property type="nucleotide sequence ID" value="NZ_JAHBAY010000004.1"/>
</dbReference>
<evidence type="ECO:0000259" key="2">
    <source>
        <dbReference type="Pfam" id="PF02481"/>
    </source>
</evidence>
<comment type="caution">
    <text evidence="3">The sequence shown here is derived from an EMBL/GenBank/DDBJ whole genome shotgun (WGS) entry which is preliminary data.</text>
</comment>
<evidence type="ECO:0000313" key="4">
    <source>
        <dbReference type="Proteomes" id="UP001197247"/>
    </source>
</evidence>
<dbReference type="Proteomes" id="UP001197247">
    <property type="component" value="Unassembled WGS sequence"/>
</dbReference>
<organism evidence="3 4">
    <name type="scientific">Kineosporia corallincola</name>
    <dbReference type="NCBI Taxonomy" id="2835133"/>
    <lineage>
        <taxon>Bacteria</taxon>
        <taxon>Bacillati</taxon>
        <taxon>Actinomycetota</taxon>
        <taxon>Actinomycetes</taxon>
        <taxon>Kineosporiales</taxon>
        <taxon>Kineosporiaceae</taxon>
        <taxon>Kineosporia</taxon>
    </lineage>
</organism>
<proteinExistence type="inferred from homology"/>
<dbReference type="InterPro" id="IPR057666">
    <property type="entry name" value="DrpA_SLOG"/>
</dbReference>
<sequence length="372" mass="38649">MSGTPHRSDEEERLARAAWSRLAEPGDARAGRWLAEMGAVAALAGVREGRAPGAERYAGRLTRLDPARDLHNLGLMGGRLLIPGDPEWPEALHRLDTEMPFCLYVRGPLRLDQACSQAVSIVGARAATAYGEHVAGELAMGCADRGLTVVSGAALGIDAAAHRGALAAGGPTLAVLAGGLDRAYPAANDLLIGEIARSGALVSEVPPGSAPTKWRFILRNRVIAALGRATCVVEAGVRSGTLGTANWADRLSIPVGAVPGPITSPASYGAHRLLRTGAVCVTSADELCELAGPIGAFVAEEAPVPLAEYDGLEQDDLRVLDALPVSRGAPVTSLCRVAGLDESSLLVALARLELRGLAEDRAGRWRRARTAG</sequence>
<protein>
    <submittedName>
        <fullName evidence="3">DNA-processing protein DprA</fullName>
    </submittedName>
</protein>
<dbReference type="Pfam" id="PF02481">
    <property type="entry name" value="DNA_processg_A"/>
    <property type="match status" value="1"/>
</dbReference>
<feature type="domain" description="Smf/DprA SLOG" evidence="2">
    <location>
        <begin position="80"/>
        <end position="290"/>
    </location>
</feature>
<evidence type="ECO:0000313" key="3">
    <source>
        <dbReference type="EMBL" id="MBT0769815.1"/>
    </source>
</evidence>
<gene>
    <name evidence="3" type="primary">dprA</name>
    <name evidence="3" type="ORF">KIH74_12835</name>
</gene>
<name>A0ABS5TFF3_9ACTN</name>
<dbReference type="PANTHER" id="PTHR43022">
    <property type="entry name" value="PROTEIN SMF"/>
    <property type="match status" value="1"/>
</dbReference>